<feature type="region of interest" description="Disordered" evidence="1">
    <location>
        <begin position="79"/>
        <end position="100"/>
    </location>
</feature>
<feature type="compositionally biased region" description="Polar residues" evidence="1">
    <location>
        <begin position="601"/>
        <end position="625"/>
    </location>
</feature>
<feature type="domain" description="SCA7" evidence="2">
    <location>
        <begin position="179"/>
        <end position="246"/>
    </location>
</feature>
<proteinExistence type="predicted"/>
<dbReference type="AlphaFoldDB" id="A0AAY4B2Z2"/>
<sequence length="694" mass="74928">MPSVCVRAHIWSSTEECSKILKKRMETMTLRKEDMAIYGHRPAYDDFFLVVCSHCGQVVKPQAFEKHCERRHGLFAKLHSPSAHSGPPQQPCVGRSPVQHRDGKQAAIFSPVDNLSQAPPPSPPCSSAPSPRDPPWPHGTVQPTLPSQCEKSLQKGIQGPPVDVLSPLRGPRTYSRTYKKVPPKECDLDKHCGVLDPERKKQCTRLLTCNIHSIHQRRQVAGRSKNFDQLIAELKMGAKARERVPFPKDSLQGPSPCSETAGVQTGDPPTKRQPNNLSLLGRSGTPSESGVEMNEMEHSEKVEASSQQATGHSHLSSDDSEGEGHEELMDLPSRPWHPQPLGLCTFSSGVLGCGVFTFDRRLHRLRFALSAMVEQHLSAHLWKKIPQLAEVRSNQAPVAASSGLRSHNSSGSASGRASAHSSVSSSSSSSSSLRTSVCFIPQHTGRENSSSGQPATKGSRTAPGSGPGRPRNPAGRPSKQQLRLQEQEQSVRTEGQGEETSDDQSIWSRSHTLSDRMAASFAHGPINGTLSPGKKPRPLLHVVESQPPSPVKRASVPSASRAAAPPTDTSSPAVAAAEGSGLLKRALSYDHKGLSKRRKTSGASPSSTPARPQKSHALSSPTRPNFFSWKKASKIGGGSLGLEKKPKTQKVKSPPLAPNRTGSVRRLLDVKSSSSFTCSSDRHLVVIPYIADKC</sequence>
<feature type="compositionally biased region" description="Polar residues" evidence="1">
    <location>
        <begin position="252"/>
        <end position="263"/>
    </location>
</feature>
<dbReference type="Proteomes" id="UP000694580">
    <property type="component" value="Chromosome 10"/>
</dbReference>
<feature type="region of interest" description="Disordered" evidence="1">
    <location>
        <begin position="590"/>
        <end position="661"/>
    </location>
</feature>
<evidence type="ECO:0000256" key="1">
    <source>
        <dbReference type="SAM" id="MobiDB-lite"/>
    </source>
</evidence>
<dbReference type="PROSITE" id="PS51505">
    <property type="entry name" value="SCA7"/>
    <property type="match status" value="1"/>
</dbReference>
<gene>
    <name evidence="3" type="primary">LOC114798786</name>
</gene>
<feature type="compositionally biased region" description="Low complexity" evidence="1">
    <location>
        <begin position="462"/>
        <end position="478"/>
    </location>
</feature>
<dbReference type="GeneTree" id="ENSGT00940000159736"/>
<feature type="compositionally biased region" description="Low complexity" evidence="1">
    <location>
        <begin position="399"/>
        <end position="437"/>
    </location>
</feature>
<reference evidence="3" key="3">
    <citation type="submission" date="2025-09" db="UniProtKB">
        <authorList>
            <consortium name="Ensembl"/>
        </authorList>
    </citation>
    <scope>IDENTIFICATION</scope>
</reference>
<accession>A0AAY4B2Z2</accession>
<dbReference type="InterPro" id="IPR052237">
    <property type="entry name" value="Ataxin-7-like_regulator"/>
</dbReference>
<reference evidence="3 4" key="1">
    <citation type="submission" date="2020-06" db="EMBL/GenBank/DDBJ databases">
        <authorList>
            <consortium name="Wellcome Sanger Institute Data Sharing"/>
        </authorList>
    </citation>
    <scope>NUCLEOTIDE SEQUENCE [LARGE SCALE GENOMIC DNA]</scope>
</reference>
<feature type="region of interest" description="Disordered" evidence="1">
    <location>
        <begin position="112"/>
        <end position="178"/>
    </location>
</feature>
<evidence type="ECO:0000313" key="4">
    <source>
        <dbReference type="Proteomes" id="UP000694580"/>
    </source>
</evidence>
<dbReference type="InterPro" id="IPR013243">
    <property type="entry name" value="SCA7_dom"/>
</dbReference>
<feature type="compositionally biased region" description="Pro residues" evidence="1">
    <location>
        <begin position="118"/>
        <end position="137"/>
    </location>
</feature>
<feature type="region of interest" description="Disordered" evidence="1">
    <location>
        <begin position="244"/>
        <end position="334"/>
    </location>
</feature>
<protein>
    <submittedName>
        <fullName evidence="3">Ataxin 7-like 2b</fullName>
    </submittedName>
</protein>
<dbReference type="Ensembl" id="ENSDCDT00010014889.1">
    <property type="protein sequence ID" value="ENSDCDP00010014121.1"/>
    <property type="gene ID" value="ENSDCDG00010006486.1"/>
</dbReference>
<dbReference type="Pfam" id="PF08313">
    <property type="entry name" value="SCA7"/>
    <property type="match status" value="1"/>
</dbReference>
<feature type="region of interest" description="Disordered" evidence="1">
    <location>
        <begin position="522"/>
        <end position="577"/>
    </location>
</feature>
<evidence type="ECO:0000313" key="3">
    <source>
        <dbReference type="Ensembl" id="ENSDCDP00010014121.1"/>
    </source>
</evidence>
<dbReference type="Gene3D" id="6.10.140.1270">
    <property type="match status" value="1"/>
</dbReference>
<feature type="compositionally biased region" description="Polar residues" evidence="1">
    <location>
        <begin position="304"/>
        <end position="314"/>
    </location>
</feature>
<evidence type="ECO:0000259" key="2">
    <source>
        <dbReference type="PROSITE" id="PS51505"/>
    </source>
</evidence>
<keyword evidence="4" id="KW-1185">Reference proteome</keyword>
<feature type="compositionally biased region" description="Low complexity" evidence="1">
    <location>
        <begin position="553"/>
        <end position="577"/>
    </location>
</feature>
<feature type="region of interest" description="Disordered" evidence="1">
    <location>
        <begin position="399"/>
        <end position="509"/>
    </location>
</feature>
<feature type="compositionally biased region" description="Polar residues" evidence="1">
    <location>
        <begin position="141"/>
        <end position="151"/>
    </location>
</feature>
<organism evidence="3 4">
    <name type="scientific">Denticeps clupeoides</name>
    <name type="common">denticle herring</name>
    <dbReference type="NCBI Taxonomy" id="299321"/>
    <lineage>
        <taxon>Eukaryota</taxon>
        <taxon>Metazoa</taxon>
        <taxon>Chordata</taxon>
        <taxon>Craniata</taxon>
        <taxon>Vertebrata</taxon>
        <taxon>Euteleostomi</taxon>
        <taxon>Actinopterygii</taxon>
        <taxon>Neopterygii</taxon>
        <taxon>Teleostei</taxon>
        <taxon>Clupei</taxon>
        <taxon>Clupeiformes</taxon>
        <taxon>Denticipitoidei</taxon>
        <taxon>Denticipitidae</taxon>
        <taxon>Denticeps</taxon>
    </lineage>
</organism>
<feature type="compositionally biased region" description="Polar residues" evidence="1">
    <location>
        <begin position="272"/>
        <end position="288"/>
    </location>
</feature>
<feature type="compositionally biased region" description="Polar residues" evidence="1">
    <location>
        <begin position="447"/>
        <end position="459"/>
    </location>
</feature>
<dbReference type="PANTHER" id="PTHR15117:SF5">
    <property type="entry name" value="ATAXIN-7-LIKE PROTEIN 2"/>
    <property type="match status" value="1"/>
</dbReference>
<dbReference type="PANTHER" id="PTHR15117">
    <property type="entry name" value="ATAXIN 7 RELATED"/>
    <property type="match status" value="1"/>
</dbReference>
<name>A0AAY4B2Z2_9TELE</name>
<reference evidence="3" key="2">
    <citation type="submission" date="2025-08" db="UniProtKB">
        <authorList>
            <consortium name="Ensembl"/>
        </authorList>
    </citation>
    <scope>IDENTIFICATION</scope>
</reference>